<dbReference type="KEGG" id="suam:BOO69_12065"/>
<dbReference type="PRINTS" id="PR01217">
    <property type="entry name" value="PRICHEXTENSN"/>
</dbReference>
<dbReference type="Proteomes" id="UP000181897">
    <property type="component" value="Chromosome"/>
</dbReference>
<dbReference type="OrthoDB" id="7870459at2"/>
<dbReference type="InterPro" id="IPR043129">
    <property type="entry name" value="ATPase_NBD"/>
</dbReference>
<dbReference type="STRING" id="1917485.BOO69_12065"/>
<dbReference type="SUPFAM" id="SSF53067">
    <property type="entry name" value="Actin-like ATPase domain"/>
    <property type="match status" value="1"/>
</dbReference>
<dbReference type="EMBL" id="CP018076">
    <property type="protein sequence ID" value="APE44060.1"/>
    <property type="molecule type" value="Genomic_DNA"/>
</dbReference>
<feature type="compositionally biased region" description="Low complexity" evidence="1">
    <location>
        <begin position="529"/>
        <end position="544"/>
    </location>
</feature>
<feature type="compositionally biased region" description="Basic and acidic residues" evidence="1">
    <location>
        <begin position="939"/>
        <end position="948"/>
    </location>
</feature>
<dbReference type="RefSeq" id="WP_071972398.1">
    <property type="nucleotide sequence ID" value="NZ_CP018076.1"/>
</dbReference>
<gene>
    <name evidence="2" type="ORF">BOO69_12065</name>
</gene>
<sequence>MKPDFALSLSFEGIRLLHRAAGGWRIVGEAALDSDDLNADLAVLRKSATALEPGGLRTKLLLPDEQIKYLTIDTPDMDQAARREAARAALDGATPYPVDDLSFDISLDGPRTHIAAVARETLAEAEAFAVEHRFHPVSFAAVPGTHPYLGEPFFGQTEAAEQLLDDGETVEADGIAVVVIGDVKVPDGPVAASDPDTATLPEKGDTPAPVETPEPVAKREPVTTPEPEKATVPEKPAEPEKATAPEKPAKAKEPTPAEAAPAAPSTAKGEVVPAGMSPATSAEQPPADAAKAEAQEAEVVAPAKAAPAAPVAKTDPKPDTSSDLPKPDASKPETSKPDTPEMTSPAPAPEPKQTSPRKDAGTAADKAKPERTEPAISSPPKAGPAKPAEQTEPADDVSVKIPAAPVAAPAAAARPIGAPPVVTTPDQETGSDLPATGKETPQDTSPGADIPVMPPLRADRIEKKPIAAPLPPLRAEPAAGFSSRRASATPGKAPARREPQVAAPPAASAPAAVAAHAAARAATDDAVVRPDSSSLDSPAAPLDAQAGTSATAKTGFLSRRRKSTSDAGKRPPSRPAPQPAGAAVSEAERMTIFGARRTEVGGKPRFLGLILTAALLVFLAGVAAWASVFLDDGLSLSRLFGPRTTPEVAAAPDTPVPEEPAAETEDPVQTAALDSGLTEEDGAVLDALRDPAPAADTDLTEAELEAKYAATGIWPRAPVLPPEPAGEVAIEDLYLTSIDPVSTAADAIALPTVEEMLTDAALDDIPNPAAAGTRFAFGPNGLVIPTAAGTVNPEGVTVYLGRPEVMPPDAIMARYQPQTGDADAATEATPELDILAGVRPRTRPGDLVETAERAQFDGLTLDELAQYRPALRPQSLQEQAAAAAAPAVDPTDTAEAVAEAMETPAQPAAFENPTRFAVAASQRPDTRPRNFDRIVRRAERAQPAEETRVASAATTAPRTVAPSIPSKTSVAKQATVSNAINLRRVNLIGVYGKPSNRRALVRLSNGRYQKVVVGDRIDGGRVSAIGDSELRYTKGGRSVVLTMPRG</sequence>
<feature type="compositionally biased region" description="Low complexity" evidence="1">
    <location>
        <begin position="402"/>
        <end position="421"/>
    </location>
</feature>
<evidence type="ECO:0000313" key="3">
    <source>
        <dbReference type="Proteomes" id="UP000181897"/>
    </source>
</evidence>
<feature type="region of interest" description="Disordered" evidence="1">
    <location>
        <begin position="185"/>
        <end position="585"/>
    </location>
</feature>
<feature type="compositionally biased region" description="Low complexity" evidence="1">
    <location>
        <begin position="297"/>
        <end position="313"/>
    </location>
</feature>
<evidence type="ECO:0008006" key="4">
    <source>
        <dbReference type="Google" id="ProtNLM"/>
    </source>
</evidence>
<reference evidence="2 3" key="1">
    <citation type="submission" date="2016-11" db="EMBL/GenBank/DDBJ databases">
        <title>Complete genome sequence of Sulfitobacter sp. AM1-D1, a toxic bacteria associated with marine dinoflagellate Alexandrium minutum in East China Sea.</title>
        <authorList>
            <person name="Yang Q."/>
            <person name="Zhang X."/>
            <person name="Tian X."/>
        </authorList>
    </citation>
    <scope>NUCLEOTIDE SEQUENCE [LARGE SCALE GENOMIC DNA]</scope>
    <source>
        <strain evidence="2 3">AM1-D1</strain>
    </source>
</reference>
<evidence type="ECO:0000313" key="2">
    <source>
        <dbReference type="EMBL" id="APE44060.1"/>
    </source>
</evidence>
<feature type="region of interest" description="Disordered" evidence="1">
    <location>
        <begin position="939"/>
        <end position="966"/>
    </location>
</feature>
<feature type="compositionally biased region" description="Basic and acidic residues" evidence="1">
    <location>
        <begin position="356"/>
        <end position="373"/>
    </location>
</feature>
<feature type="compositionally biased region" description="Low complexity" evidence="1">
    <location>
        <begin position="256"/>
        <end position="268"/>
    </location>
</feature>
<keyword evidence="3" id="KW-1185">Reference proteome</keyword>
<dbReference type="Gene3D" id="3.30.420.380">
    <property type="match status" value="1"/>
</dbReference>
<feature type="compositionally biased region" description="Basic and acidic residues" evidence="1">
    <location>
        <begin position="216"/>
        <end position="255"/>
    </location>
</feature>
<dbReference type="AlphaFoldDB" id="A0A1J0WI97"/>
<feature type="region of interest" description="Disordered" evidence="1">
    <location>
        <begin position="645"/>
        <end position="668"/>
    </location>
</feature>
<name>A0A1J0WI97_9RHOB</name>
<accession>A0A1J0WI97</accession>
<proteinExistence type="predicted"/>
<protein>
    <recommendedName>
        <fullName evidence="4">Translation initiation factor 2</fullName>
    </recommendedName>
</protein>
<organism evidence="2 3">
    <name type="scientific">Sulfitobacter alexandrii</name>
    <dbReference type="NCBI Taxonomy" id="1917485"/>
    <lineage>
        <taxon>Bacteria</taxon>
        <taxon>Pseudomonadati</taxon>
        <taxon>Pseudomonadota</taxon>
        <taxon>Alphaproteobacteria</taxon>
        <taxon>Rhodobacterales</taxon>
        <taxon>Roseobacteraceae</taxon>
        <taxon>Sulfitobacter</taxon>
    </lineage>
</organism>
<feature type="compositionally biased region" description="Basic and acidic residues" evidence="1">
    <location>
        <begin position="314"/>
        <end position="339"/>
    </location>
</feature>
<feature type="compositionally biased region" description="Low complexity" evidence="1">
    <location>
        <begin position="501"/>
        <end position="521"/>
    </location>
</feature>
<feature type="compositionally biased region" description="Low complexity" evidence="1">
    <location>
        <begin position="374"/>
        <end position="388"/>
    </location>
</feature>
<evidence type="ECO:0000256" key="1">
    <source>
        <dbReference type="SAM" id="MobiDB-lite"/>
    </source>
</evidence>